<dbReference type="InterPro" id="IPR001563">
    <property type="entry name" value="Peptidase_S10"/>
</dbReference>
<dbReference type="PRINTS" id="PR00724">
    <property type="entry name" value="CRBOXYPTASEC"/>
</dbReference>
<feature type="chain" id="PRO_5041772675" description="Carboxypeptidase" evidence="6">
    <location>
        <begin position="19"/>
        <end position="500"/>
    </location>
</feature>
<keyword evidence="3 6" id="KW-0645">Protease</keyword>
<evidence type="ECO:0000256" key="5">
    <source>
        <dbReference type="ARBA" id="ARBA00023180"/>
    </source>
</evidence>
<proteinExistence type="inferred from homology"/>
<dbReference type="SUPFAM" id="SSF53474">
    <property type="entry name" value="alpha/beta-Hydrolases"/>
    <property type="match status" value="1"/>
</dbReference>
<keyword evidence="4 6" id="KW-0378">Hydrolase</keyword>
<protein>
    <recommendedName>
        <fullName evidence="6">Carboxypeptidase</fullName>
        <ecNumber evidence="6">3.4.16.-</ecNumber>
    </recommendedName>
</protein>
<keyword evidence="6" id="KW-0732">Signal</keyword>
<dbReference type="GO" id="GO:0004185">
    <property type="term" value="F:serine-type carboxypeptidase activity"/>
    <property type="evidence" value="ECO:0007669"/>
    <property type="project" value="UniProtKB-UniRule"/>
</dbReference>
<dbReference type="PANTHER" id="PTHR11802:SF116">
    <property type="entry name" value="CARBOXYPEPTIDASE"/>
    <property type="match status" value="1"/>
</dbReference>
<evidence type="ECO:0000256" key="4">
    <source>
        <dbReference type="ARBA" id="ARBA00022801"/>
    </source>
</evidence>
<keyword evidence="2 6" id="KW-0121">Carboxypeptidase</keyword>
<evidence type="ECO:0000313" key="7">
    <source>
        <dbReference type="EMBL" id="KAH8696037.1"/>
    </source>
</evidence>
<dbReference type="InterPro" id="IPR029058">
    <property type="entry name" value="AB_hydrolase_fold"/>
</dbReference>
<dbReference type="PROSITE" id="PS00131">
    <property type="entry name" value="CARBOXYPEPT_SER_SER"/>
    <property type="match status" value="1"/>
</dbReference>
<dbReference type="Proteomes" id="UP001201262">
    <property type="component" value="Unassembled WGS sequence"/>
</dbReference>
<keyword evidence="8" id="KW-1185">Reference proteome</keyword>
<dbReference type="RefSeq" id="XP_046070975.1">
    <property type="nucleotide sequence ID" value="XM_046211433.1"/>
</dbReference>
<dbReference type="InterPro" id="IPR018202">
    <property type="entry name" value="Ser_caboxypep_ser_AS"/>
</dbReference>
<dbReference type="Pfam" id="PF00450">
    <property type="entry name" value="Peptidase_S10"/>
    <property type="match status" value="1"/>
</dbReference>
<evidence type="ECO:0000256" key="6">
    <source>
        <dbReference type="RuleBase" id="RU361156"/>
    </source>
</evidence>
<dbReference type="AlphaFoldDB" id="A0AAD4PZ45"/>
<evidence type="ECO:0000256" key="2">
    <source>
        <dbReference type="ARBA" id="ARBA00022645"/>
    </source>
</evidence>
<gene>
    <name evidence="7" type="ORF">BGW36DRAFT_298443</name>
</gene>
<comment type="similarity">
    <text evidence="1 6">Belongs to the peptidase S10 family.</text>
</comment>
<organism evidence="7 8">
    <name type="scientific">Talaromyces proteolyticus</name>
    <dbReference type="NCBI Taxonomy" id="1131652"/>
    <lineage>
        <taxon>Eukaryota</taxon>
        <taxon>Fungi</taxon>
        <taxon>Dikarya</taxon>
        <taxon>Ascomycota</taxon>
        <taxon>Pezizomycotina</taxon>
        <taxon>Eurotiomycetes</taxon>
        <taxon>Eurotiomycetidae</taxon>
        <taxon>Eurotiales</taxon>
        <taxon>Trichocomaceae</taxon>
        <taxon>Talaromyces</taxon>
        <taxon>Talaromyces sect. Bacilispori</taxon>
    </lineage>
</organism>
<dbReference type="PANTHER" id="PTHR11802">
    <property type="entry name" value="SERINE PROTEASE FAMILY S10 SERINE CARBOXYPEPTIDASE"/>
    <property type="match status" value="1"/>
</dbReference>
<evidence type="ECO:0000256" key="1">
    <source>
        <dbReference type="ARBA" id="ARBA00009431"/>
    </source>
</evidence>
<dbReference type="EMBL" id="JAJTJA010000007">
    <property type="protein sequence ID" value="KAH8696037.1"/>
    <property type="molecule type" value="Genomic_DNA"/>
</dbReference>
<dbReference type="EC" id="3.4.16.-" evidence="6"/>
<keyword evidence="5" id="KW-0325">Glycoprotein</keyword>
<dbReference type="Gene3D" id="3.40.50.1820">
    <property type="entry name" value="alpha/beta hydrolase"/>
    <property type="match status" value="1"/>
</dbReference>
<evidence type="ECO:0000313" key="8">
    <source>
        <dbReference type="Proteomes" id="UP001201262"/>
    </source>
</evidence>
<evidence type="ECO:0000256" key="3">
    <source>
        <dbReference type="ARBA" id="ARBA00022670"/>
    </source>
</evidence>
<dbReference type="GeneID" id="70241720"/>
<comment type="caution">
    <text evidence="7">The sequence shown here is derived from an EMBL/GenBank/DDBJ whole genome shotgun (WGS) entry which is preliminary data.</text>
</comment>
<dbReference type="GO" id="GO:0006508">
    <property type="term" value="P:proteolysis"/>
    <property type="evidence" value="ECO:0007669"/>
    <property type="project" value="UniProtKB-KW"/>
</dbReference>
<name>A0AAD4PZ45_9EURO</name>
<reference evidence="7" key="1">
    <citation type="submission" date="2021-12" db="EMBL/GenBank/DDBJ databases">
        <title>Convergent genome expansion in fungi linked to evolution of root-endophyte symbiosis.</title>
        <authorList>
            <consortium name="DOE Joint Genome Institute"/>
            <person name="Ke Y.-H."/>
            <person name="Bonito G."/>
            <person name="Liao H.-L."/>
            <person name="Looney B."/>
            <person name="Rojas-Flechas A."/>
            <person name="Nash J."/>
            <person name="Hameed K."/>
            <person name="Schadt C."/>
            <person name="Martin F."/>
            <person name="Crous P.W."/>
            <person name="Miettinen O."/>
            <person name="Magnuson J.K."/>
            <person name="Labbe J."/>
            <person name="Jacobson D."/>
            <person name="Doktycz M.J."/>
            <person name="Veneault-Fourrey C."/>
            <person name="Kuo A."/>
            <person name="Mondo S."/>
            <person name="Calhoun S."/>
            <person name="Riley R."/>
            <person name="Ohm R."/>
            <person name="LaButti K."/>
            <person name="Andreopoulos B."/>
            <person name="Pangilinan J."/>
            <person name="Nolan M."/>
            <person name="Tritt A."/>
            <person name="Clum A."/>
            <person name="Lipzen A."/>
            <person name="Daum C."/>
            <person name="Barry K."/>
            <person name="Grigoriev I.V."/>
            <person name="Vilgalys R."/>
        </authorList>
    </citation>
    <scope>NUCLEOTIDE SEQUENCE</scope>
    <source>
        <strain evidence="7">PMI_201</strain>
    </source>
</reference>
<feature type="signal peptide" evidence="6">
    <location>
        <begin position="1"/>
        <end position="18"/>
    </location>
</feature>
<sequence length="500" mass="55561">MTLLSLIVAAAFVSNSHATTSKSNPVVSEVDKPKEFQFLSNVTEKFFVNGTNFPLVPFDIGESYAGLLPNTPHGDSKLFFWFFPSLNPTAKNEITIWLQGGPGCSSLDGLLQENGPFLWQSGTYQPVRIMYSWNNLTNIVYIDQHVGTGLSPGKSMVNNEVDISNQFNDFWRRFIDIFDMQGYKVYITGESYAGMYIPYIAEGFINKNDTEHFNLKGIQINDPTINELNVLANAVATLNHFSSIFSLNETFMKDINARDEKCGLTKFLNEALTYPPPKNFPATPNPWSDPDCLVWYDITAAAQLVNPCFNMYHLTDFCPFLLDPMGFPSLAAGPGIYFNRSDVQKALHVPSTNYSLCDETVIFSNGDRSVPSALGPLPKVIEATNNVIIGHGWFDFLFFLNGTLATIQNMTWNGAQGFQYPPTEPLIVPYTQGQVDPNTWDGGSGVLGTAHTERGLTFSSVYRSGHEIPQYAPGAAYRQLELLLGRIKSLQDTGPFTTQQ</sequence>
<accession>A0AAD4PZ45</accession>